<dbReference type="Proteomes" id="UP000306196">
    <property type="component" value="Unassembled WGS sequence"/>
</dbReference>
<dbReference type="NCBIfam" id="TIGR02384">
    <property type="entry name" value="RelB_DinJ"/>
    <property type="match status" value="1"/>
</dbReference>
<dbReference type="OrthoDB" id="582688at2"/>
<dbReference type="EMBL" id="VAUV01000015">
    <property type="protein sequence ID" value="TLD69167.1"/>
    <property type="molecule type" value="Genomic_DNA"/>
</dbReference>
<dbReference type="Pfam" id="PF04221">
    <property type="entry name" value="RelB"/>
    <property type="match status" value="1"/>
</dbReference>
<dbReference type="GO" id="GO:0006355">
    <property type="term" value="P:regulation of DNA-templated transcription"/>
    <property type="evidence" value="ECO:0007669"/>
    <property type="project" value="InterPro"/>
</dbReference>
<evidence type="ECO:0000313" key="2">
    <source>
        <dbReference type="Proteomes" id="UP000306196"/>
    </source>
</evidence>
<name>A0A5R8KA64_9BACT</name>
<gene>
    <name evidence="1" type="ORF">FEM03_18890</name>
</gene>
<dbReference type="Gene3D" id="1.10.1220.10">
    <property type="entry name" value="Met repressor-like"/>
    <property type="match status" value="1"/>
</dbReference>
<organism evidence="1 2">
    <name type="scientific">Phragmitibacter flavus</name>
    <dbReference type="NCBI Taxonomy" id="2576071"/>
    <lineage>
        <taxon>Bacteria</taxon>
        <taxon>Pseudomonadati</taxon>
        <taxon>Verrucomicrobiota</taxon>
        <taxon>Verrucomicrobiia</taxon>
        <taxon>Verrucomicrobiales</taxon>
        <taxon>Verrucomicrobiaceae</taxon>
        <taxon>Phragmitibacter</taxon>
    </lineage>
</organism>
<dbReference type="RefSeq" id="WP_138087853.1">
    <property type="nucleotide sequence ID" value="NZ_VAUV01000015.1"/>
</dbReference>
<dbReference type="InterPro" id="IPR007337">
    <property type="entry name" value="RelB/DinJ"/>
</dbReference>
<sequence length="80" mass="8950">MATREATVRARIPQSLKSDTDAVFDALGISSSEAIRLFLTQVRLRRGLPFSVVLPLKEDNTDLLLSPKQRQSALDDCYED</sequence>
<dbReference type="AlphaFoldDB" id="A0A5R8KA64"/>
<dbReference type="InterPro" id="IPR013321">
    <property type="entry name" value="Arc_rbn_hlx_hlx"/>
</dbReference>
<evidence type="ECO:0000313" key="1">
    <source>
        <dbReference type="EMBL" id="TLD69167.1"/>
    </source>
</evidence>
<accession>A0A5R8KA64</accession>
<protein>
    <submittedName>
        <fullName evidence="1">Type II toxin-antitoxin system RelB/DinJ family antitoxin</fullName>
    </submittedName>
</protein>
<comment type="caution">
    <text evidence="1">The sequence shown here is derived from an EMBL/GenBank/DDBJ whole genome shotgun (WGS) entry which is preliminary data.</text>
</comment>
<keyword evidence="2" id="KW-1185">Reference proteome</keyword>
<reference evidence="1 2" key="1">
    <citation type="submission" date="2019-05" db="EMBL/GenBank/DDBJ databases">
        <title>Verrucobacter flavum gen. nov., sp. nov. a new member of the family Verrucomicrobiaceae.</title>
        <authorList>
            <person name="Szuroczki S."/>
            <person name="Abbaszade G."/>
            <person name="Szabo A."/>
            <person name="Felfoldi T."/>
            <person name="Schumann P."/>
            <person name="Boka K."/>
            <person name="Keki Z."/>
            <person name="Toumi M."/>
            <person name="Toth E."/>
        </authorList>
    </citation>
    <scope>NUCLEOTIDE SEQUENCE [LARGE SCALE GENOMIC DNA]</scope>
    <source>
        <strain evidence="1 2">MG-N-17</strain>
    </source>
</reference>
<proteinExistence type="predicted"/>